<evidence type="ECO:0000256" key="1">
    <source>
        <dbReference type="ARBA" id="ARBA00004141"/>
    </source>
</evidence>
<evidence type="ECO:0000313" key="10">
    <source>
        <dbReference type="Proteomes" id="UP000886657"/>
    </source>
</evidence>
<feature type="transmembrane region" description="Helical" evidence="7">
    <location>
        <begin position="86"/>
        <end position="108"/>
    </location>
</feature>
<sequence length="117" mass="13383">MRGYASILLLILVAVALPIIIWNLSWLLRPSWPSAAKYSSYECGIVTTGEAREKFSVRYYLVAVMFLVFDVETVFLMPWAIQMKELALFGAIELGLFLFLLLFGYGYIWSKGALTWE</sequence>
<keyword evidence="6 7" id="KW-0472">Membrane</keyword>
<dbReference type="GO" id="GO:0050136">
    <property type="term" value="F:NADH dehydrogenase (quinone) (non-electrogenic) activity"/>
    <property type="evidence" value="ECO:0007669"/>
    <property type="project" value="UniProtKB-UniRule"/>
</dbReference>
<evidence type="ECO:0000256" key="5">
    <source>
        <dbReference type="ARBA" id="ARBA00022989"/>
    </source>
</evidence>
<keyword evidence="5 7" id="KW-1133">Transmembrane helix</keyword>
<dbReference type="GO" id="GO:0030964">
    <property type="term" value="C:NADH dehydrogenase complex"/>
    <property type="evidence" value="ECO:0007669"/>
    <property type="project" value="TreeGrafter"/>
</dbReference>
<evidence type="ECO:0000256" key="6">
    <source>
        <dbReference type="ARBA" id="ARBA00023136"/>
    </source>
</evidence>
<evidence type="ECO:0000256" key="3">
    <source>
        <dbReference type="ARBA" id="ARBA00022448"/>
    </source>
</evidence>
<accession>A0A9D7XIM1</accession>
<organism evidence="9 10">
    <name type="scientific">Candidatus Geothrix skivensis</name>
    <dbReference type="NCBI Taxonomy" id="2954439"/>
    <lineage>
        <taxon>Bacteria</taxon>
        <taxon>Pseudomonadati</taxon>
        <taxon>Acidobacteriota</taxon>
        <taxon>Holophagae</taxon>
        <taxon>Holophagales</taxon>
        <taxon>Holophagaceae</taxon>
        <taxon>Geothrix</taxon>
    </lineage>
</organism>
<proteinExistence type="inferred from homology"/>
<keyword evidence="7 8" id="KW-0874">Quinone</keyword>
<keyword evidence="7" id="KW-1003">Cell membrane</keyword>
<dbReference type="AlphaFoldDB" id="A0A9D7XIM1"/>
<comment type="caution">
    <text evidence="9">The sequence shown here is derived from an EMBL/GenBank/DDBJ whole genome shotgun (WGS) entry which is preliminary data.</text>
</comment>
<feature type="transmembrane region" description="Helical" evidence="7">
    <location>
        <begin position="59"/>
        <end position="79"/>
    </location>
</feature>
<dbReference type="EMBL" id="JADKIO010000007">
    <property type="protein sequence ID" value="MBK9796833.1"/>
    <property type="molecule type" value="Genomic_DNA"/>
</dbReference>
<dbReference type="InterPro" id="IPR038430">
    <property type="entry name" value="NDAH_ubi_oxred_su3_sf"/>
</dbReference>
<comment type="function">
    <text evidence="7">NDH-1 shuttles electrons from NADH, via FMN and iron-sulfur (Fe-S) centers, to quinones in the respiratory chain. The immediate electron acceptor for the enzyme in this species is believed to be ubiquinone. Couples the redox reaction to proton translocation (for every two electrons transferred, four hydrogen ions are translocated across the cytoplasmic membrane), and thus conserves the redox energy in a proton gradient.</text>
</comment>
<dbReference type="EC" id="7.1.1.-" evidence="7"/>
<keyword evidence="7" id="KW-1278">Translocase</keyword>
<comment type="catalytic activity">
    <reaction evidence="7 8">
        <text>a quinone + NADH + 5 H(+)(in) = a quinol + NAD(+) + 4 H(+)(out)</text>
        <dbReference type="Rhea" id="RHEA:57888"/>
        <dbReference type="ChEBI" id="CHEBI:15378"/>
        <dbReference type="ChEBI" id="CHEBI:24646"/>
        <dbReference type="ChEBI" id="CHEBI:57540"/>
        <dbReference type="ChEBI" id="CHEBI:57945"/>
        <dbReference type="ChEBI" id="CHEBI:132124"/>
    </reaction>
</comment>
<comment type="subcellular location">
    <subcellularLocation>
        <location evidence="7 8">Cell membrane</location>
        <topology evidence="7 8">Multi-pass membrane protein</topology>
    </subcellularLocation>
    <subcellularLocation>
        <location evidence="1">Membrane</location>
        <topology evidence="1">Multi-pass membrane protein</topology>
    </subcellularLocation>
</comment>
<keyword evidence="7 8" id="KW-0520">NAD</keyword>
<dbReference type="InterPro" id="IPR000440">
    <property type="entry name" value="NADH_UbQ/plastoQ_OxRdtase_su3"/>
</dbReference>
<dbReference type="GO" id="GO:0048038">
    <property type="term" value="F:quinone binding"/>
    <property type="evidence" value="ECO:0007669"/>
    <property type="project" value="UniProtKB-KW"/>
</dbReference>
<feature type="transmembrane region" description="Helical" evidence="7">
    <location>
        <begin position="7"/>
        <end position="28"/>
    </location>
</feature>
<dbReference type="Proteomes" id="UP000886657">
    <property type="component" value="Unassembled WGS sequence"/>
</dbReference>
<dbReference type="InterPro" id="IPR023043">
    <property type="entry name" value="NAD(P)H_OxRDtase_bac/plastid"/>
</dbReference>
<evidence type="ECO:0000256" key="2">
    <source>
        <dbReference type="ARBA" id="ARBA00008472"/>
    </source>
</evidence>
<dbReference type="Gene3D" id="1.20.58.1610">
    <property type="entry name" value="NADH:ubiquinone/plastoquinone oxidoreductase, chain 3"/>
    <property type="match status" value="1"/>
</dbReference>
<dbReference type="GO" id="GO:0005886">
    <property type="term" value="C:plasma membrane"/>
    <property type="evidence" value="ECO:0007669"/>
    <property type="project" value="UniProtKB-SubCell"/>
</dbReference>
<dbReference type="PANTHER" id="PTHR11058">
    <property type="entry name" value="NADH-UBIQUINONE OXIDOREDUCTASE CHAIN 3"/>
    <property type="match status" value="1"/>
</dbReference>
<comment type="subunit">
    <text evidence="7">NDH-1 is composed of 14 different subunits. Subunits NuoA, H, J, K, L, M, N constitute the membrane sector of the complex.</text>
</comment>
<comment type="similarity">
    <text evidence="2 7 8">Belongs to the complex I subunit 3 family.</text>
</comment>
<evidence type="ECO:0000256" key="8">
    <source>
        <dbReference type="RuleBase" id="RU003639"/>
    </source>
</evidence>
<keyword evidence="3 7" id="KW-0813">Transport</keyword>
<reference evidence="9" key="1">
    <citation type="submission" date="2020-10" db="EMBL/GenBank/DDBJ databases">
        <title>Connecting structure to function with the recovery of over 1000 high-quality activated sludge metagenome-assembled genomes encoding full-length rRNA genes using long-read sequencing.</title>
        <authorList>
            <person name="Singleton C.M."/>
            <person name="Petriglieri F."/>
            <person name="Kristensen J.M."/>
            <person name="Kirkegaard R.H."/>
            <person name="Michaelsen T.Y."/>
            <person name="Andersen M.H."/>
            <person name="Karst S.M."/>
            <person name="Dueholm M.S."/>
            <person name="Nielsen P.H."/>
            <person name="Albertsen M."/>
        </authorList>
    </citation>
    <scope>NUCLEOTIDE SEQUENCE</scope>
    <source>
        <strain evidence="9">Skiv_18-Q3-R9-52_MAXAC.067</strain>
    </source>
</reference>
<name>A0A9D7XIM1_9BACT</name>
<keyword evidence="7" id="KW-0830">Ubiquinone</keyword>
<dbReference type="GO" id="GO:0008137">
    <property type="term" value="F:NADH dehydrogenase (ubiquinone) activity"/>
    <property type="evidence" value="ECO:0007669"/>
    <property type="project" value="InterPro"/>
</dbReference>
<keyword evidence="4 7" id="KW-0812">Transmembrane</keyword>
<evidence type="ECO:0000313" key="9">
    <source>
        <dbReference type="EMBL" id="MBK9796833.1"/>
    </source>
</evidence>
<protein>
    <recommendedName>
        <fullName evidence="7">NADH-quinone oxidoreductase subunit A</fullName>
        <ecNumber evidence="7">7.1.1.-</ecNumber>
    </recommendedName>
    <alternativeName>
        <fullName evidence="7">NADH dehydrogenase I subunit A</fullName>
    </alternativeName>
    <alternativeName>
        <fullName evidence="7">NDH-1 subunit A</fullName>
    </alternativeName>
    <alternativeName>
        <fullName evidence="7">NUO1</fullName>
    </alternativeName>
</protein>
<dbReference type="HAMAP" id="MF_01394">
    <property type="entry name" value="NDH1_NuoA"/>
    <property type="match status" value="1"/>
</dbReference>
<dbReference type="Pfam" id="PF00507">
    <property type="entry name" value="Oxidored_q4"/>
    <property type="match status" value="1"/>
</dbReference>
<evidence type="ECO:0000256" key="4">
    <source>
        <dbReference type="ARBA" id="ARBA00022692"/>
    </source>
</evidence>
<evidence type="ECO:0000256" key="7">
    <source>
        <dbReference type="HAMAP-Rule" id="MF_01394"/>
    </source>
</evidence>
<gene>
    <name evidence="7" type="primary">nuoA</name>
    <name evidence="9" type="ORF">IPP58_10105</name>
</gene>
<dbReference type="PANTHER" id="PTHR11058:SF9">
    <property type="entry name" value="NADH-UBIQUINONE OXIDOREDUCTASE CHAIN 3"/>
    <property type="match status" value="1"/>
</dbReference>